<protein>
    <submittedName>
        <fullName evidence="2">Uncharacterized protein</fullName>
    </submittedName>
</protein>
<evidence type="ECO:0000313" key="2">
    <source>
        <dbReference type="EMBL" id="KKU87161.1"/>
    </source>
</evidence>
<proteinExistence type="predicted"/>
<accession>A0A0G1TZB3</accession>
<gene>
    <name evidence="2" type="ORF">UY16_C0036G0003</name>
</gene>
<keyword evidence="1" id="KW-0472">Membrane</keyword>
<keyword evidence="1" id="KW-1133">Transmembrane helix</keyword>
<dbReference type="Proteomes" id="UP000034739">
    <property type="component" value="Unassembled WGS sequence"/>
</dbReference>
<dbReference type="AlphaFoldDB" id="A0A0G1TZB3"/>
<evidence type="ECO:0000256" key="1">
    <source>
        <dbReference type="SAM" id="Phobius"/>
    </source>
</evidence>
<organism evidence="2 3">
    <name type="scientific">Candidatus Gottesmanbacteria bacterium GW2011_GWA2_47_9</name>
    <dbReference type="NCBI Taxonomy" id="1618445"/>
    <lineage>
        <taxon>Bacteria</taxon>
        <taxon>Candidatus Gottesmaniibacteriota</taxon>
    </lineage>
</organism>
<name>A0A0G1TZB3_9BACT</name>
<dbReference type="EMBL" id="LCOY01000036">
    <property type="protein sequence ID" value="KKU87161.1"/>
    <property type="molecule type" value="Genomic_DNA"/>
</dbReference>
<sequence>MRLHFKKSLLEIRSKNMLFIPGSDTSGRKIGDSPMNQFALILATTAAGQKLPFSLGITFAVIMLVLVGGTLLFINYKSKET</sequence>
<feature type="transmembrane region" description="Helical" evidence="1">
    <location>
        <begin position="53"/>
        <end position="74"/>
    </location>
</feature>
<keyword evidence="1" id="KW-0812">Transmembrane</keyword>
<evidence type="ECO:0000313" key="3">
    <source>
        <dbReference type="Proteomes" id="UP000034739"/>
    </source>
</evidence>
<comment type="caution">
    <text evidence="2">The sequence shown here is derived from an EMBL/GenBank/DDBJ whole genome shotgun (WGS) entry which is preliminary data.</text>
</comment>
<reference evidence="2 3" key="1">
    <citation type="journal article" date="2015" name="Nature">
        <title>rRNA introns, odd ribosomes, and small enigmatic genomes across a large radiation of phyla.</title>
        <authorList>
            <person name="Brown C.T."/>
            <person name="Hug L.A."/>
            <person name="Thomas B.C."/>
            <person name="Sharon I."/>
            <person name="Castelle C.J."/>
            <person name="Singh A."/>
            <person name="Wilkins M.J."/>
            <person name="Williams K.H."/>
            <person name="Banfield J.F."/>
        </authorList>
    </citation>
    <scope>NUCLEOTIDE SEQUENCE [LARGE SCALE GENOMIC DNA]</scope>
</reference>